<protein>
    <submittedName>
        <fullName evidence="4">Adenylate/guanylate cyclase domain-containing protein</fullName>
    </submittedName>
</protein>
<evidence type="ECO:0000256" key="1">
    <source>
        <dbReference type="ARBA" id="ARBA00005381"/>
    </source>
</evidence>
<accession>A0A1U7J929</accession>
<proteinExistence type="inferred from homology"/>
<feature type="transmembrane region" description="Helical" evidence="2">
    <location>
        <begin position="180"/>
        <end position="202"/>
    </location>
</feature>
<dbReference type="RefSeq" id="WP_073607222.1">
    <property type="nucleotide sequence ID" value="NZ_MRCG01000002.1"/>
</dbReference>
<sequence length="413" mass="44919">MTFQTPSGATTLSRRLSIQAALDQVVSREAHRNELQLSYVRMGVLLISLLLDVAVFLFPQLLLGKDHVPPTVMIISLCANLFALGLVVILRQGLSMEALQRWQVIIPIFDNLLLWAFITNIWRVLGASQPLILTNVVAFCSLVAVSGGLRLSRRAALLTSLLALANFGYAAVLFKLNLALALFAGITVFGTGYLGMRMAVIVRRHVKNESGRLLMAQFLPKTIVEAAFESPLELLQQSQKRDVTVVVTDLREFTHFSEALEPQTVLDFLNRYQGLLATIVEHHGGWVDKFMGDGMLAVFGAPDPLENHARSALTAAAAMVREVTQISPLAMGVGVHSGPVVAGCLGTSGRLEFTVIGDTVNVAARLEALTKTLGYGVLVSNATRQRADSWPLQSVGVHPIRGRAQELELFTFA</sequence>
<keyword evidence="2" id="KW-0472">Membrane</keyword>
<dbReference type="GO" id="GO:0004016">
    <property type="term" value="F:adenylate cyclase activity"/>
    <property type="evidence" value="ECO:0007669"/>
    <property type="project" value="UniProtKB-ARBA"/>
</dbReference>
<dbReference type="CDD" id="cd07302">
    <property type="entry name" value="CHD"/>
    <property type="match status" value="1"/>
</dbReference>
<reference evidence="4 5" key="1">
    <citation type="submission" date="2016-11" db="EMBL/GenBank/DDBJ databases">
        <title>Draft Genome Sequences of Nine Cyanobacterial Strains from Diverse Habitats.</title>
        <authorList>
            <person name="Zhu T."/>
            <person name="Hou S."/>
            <person name="Lu X."/>
            <person name="Hess W.R."/>
        </authorList>
    </citation>
    <scope>NUCLEOTIDE SEQUENCE [LARGE SCALE GENOMIC DNA]</scope>
    <source>
        <strain evidence="4 5">NIES-30</strain>
    </source>
</reference>
<feature type="transmembrane region" description="Helical" evidence="2">
    <location>
        <begin position="70"/>
        <end position="90"/>
    </location>
</feature>
<dbReference type="InterPro" id="IPR050697">
    <property type="entry name" value="Adenylyl/Guanylyl_Cyclase_3/4"/>
</dbReference>
<dbReference type="InterPro" id="IPR001054">
    <property type="entry name" value="A/G_cyclase"/>
</dbReference>
<dbReference type="OrthoDB" id="414909at2"/>
<evidence type="ECO:0000256" key="2">
    <source>
        <dbReference type="SAM" id="Phobius"/>
    </source>
</evidence>
<dbReference type="Pfam" id="PF00211">
    <property type="entry name" value="Guanylate_cyc"/>
    <property type="match status" value="1"/>
</dbReference>
<dbReference type="InterPro" id="IPR029787">
    <property type="entry name" value="Nucleotide_cyclase"/>
</dbReference>
<dbReference type="PROSITE" id="PS50125">
    <property type="entry name" value="GUANYLATE_CYCLASE_2"/>
    <property type="match status" value="1"/>
</dbReference>
<comment type="caution">
    <text evidence="4">The sequence shown here is derived from an EMBL/GenBank/DDBJ whole genome shotgun (WGS) entry which is preliminary data.</text>
</comment>
<dbReference type="AlphaFoldDB" id="A0A1U7J929"/>
<keyword evidence="5" id="KW-1185">Reference proteome</keyword>
<evidence type="ECO:0000313" key="5">
    <source>
        <dbReference type="Proteomes" id="UP000185557"/>
    </source>
</evidence>
<keyword evidence="2" id="KW-1133">Transmembrane helix</keyword>
<dbReference type="EMBL" id="MRCG01000002">
    <property type="protein sequence ID" value="OKH49982.1"/>
    <property type="molecule type" value="Genomic_DNA"/>
</dbReference>
<feature type="transmembrane region" description="Helical" evidence="2">
    <location>
        <begin position="38"/>
        <end position="58"/>
    </location>
</feature>
<name>A0A1U7J929_9CYAN</name>
<dbReference type="Gene3D" id="3.30.70.1230">
    <property type="entry name" value="Nucleotide cyclase"/>
    <property type="match status" value="1"/>
</dbReference>
<dbReference type="SUPFAM" id="SSF55073">
    <property type="entry name" value="Nucleotide cyclase"/>
    <property type="match status" value="1"/>
</dbReference>
<dbReference type="GO" id="GO:0009190">
    <property type="term" value="P:cyclic nucleotide biosynthetic process"/>
    <property type="evidence" value="ECO:0007669"/>
    <property type="project" value="InterPro"/>
</dbReference>
<evidence type="ECO:0000259" key="3">
    <source>
        <dbReference type="PROSITE" id="PS50125"/>
    </source>
</evidence>
<dbReference type="Proteomes" id="UP000185557">
    <property type="component" value="Unassembled WGS sequence"/>
</dbReference>
<evidence type="ECO:0000313" key="4">
    <source>
        <dbReference type="EMBL" id="OKH49982.1"/>
    </source>
</evidence>
<dbReference type="PANTHER" id="PTHR43081:SF1">
    <property type="entry name" value="ADENYLATE CYCLASE, TERMINAL-DIFFERENTIATION SPECIFIC"/>
    <property type="match status" value="1"/>
</dbReference>
<keyword evidence="2" id="KW-0812">Transmembrane</keyword>
<dbReference type="PANTHER" id="PTHR43081">
    <property type="entry name" value="ADENYLATE CYCLASE, TERMINAL-DIFFERENTIATION SPECIFIC-RELATED"/>
    <property type="match status" value="1"/>
</dbReference>
<dbReference type="SMART" id="SM00044">
    <property type="entry name" value="CYCc"/>
    <property type="match status" value="1"/>
</dbReference>
<gene>
    <name evidence="4" type="ORF">NIES30_04540</name>
</gene>
<organism evidence="4 5">
    <name type="scientific">Phormidium tenue NIES-30</name>
    <dbReference type="NCBI Taxonomy" id="549789"/>
    <lineage>
        <taxon>Bacteria</taxon>
        <taxon>Bacillati</taxon>
        <taxon>Cyanobacteriota</taxon>
        <taxon>Cyanophyceae</taxon>
        <taxon>Oscillatoriophycideae</taxon>
        <taxon>Oscillatoriales</taxon>
        <taxon>Oscillatoriaceae</taxon>
        <taxon>Phormidium</taxon>
    </lineage>
</organism>
<dbReference type="GO" id="GO:0035556">
    <property type="term" value="P:intracellular signal transduction"/>
    <property type="evidence" value="ECO:0007669"/>
    <property type="project" value="InterPro"/>
</dbReference>
<feature type="transmembrane region" description="Helical" evidence="2">
    <location>
        <begin position="131"/>
        <end position="149"/>
    </location>
</feature>
<comment type="similarity">
    <text evidence="1">Belongs to the adenylyl cyclase class-3 family.</text>
</comment>
<feature type="transmembrane region" description="Helical" evidence="2">
    <location>
        <begin position="156"/>
        <end position="174"/>
    </location>
</feature>
<dbReference type="STRING" id="549789.NIES30_04540"/>
<feature type="domain" description="Guanylate cyclase" evidence="3">
    <location>
        <begin position="244"/>
        <end position="367"/>
    </location>
</feature>
<feature type="transmembrane region" description="Helical" evidence="2">
    <location>
        <begin position="102"/>
        <end position="125"/>
    </location>
</feature>